<keyword evidence="4" id="KW-1185">Reference proteome</keyword>
<feature type="domain" description="Jacalin-type lectin" evidence="2">
    <location>
        <begin position="290"/>
        <end position="417"/>
    </location>
</feature>
<evidence type="ECO:0000256" key="1">
    <source>
        <dbReference type="SAM" id="SignalP"/>
    </source>
</evidence>
<dbReference type="Gene3D" id="3.60.10.10">
    <property type="entry name" value="Endonuclease/exonuclease/phosphatase"/>
    <property type="match status" value="1"/>
</dbReference>
<dbReference type="InterPro" id="IPR001229">
    <property type="entry name" value="Jacalin-like_lectin_dom"/>
</dbReference>
<organism evidence="3 4">
    <name type="scientific">Actinoplanes ianthinogenes</name>
    <dbReference type="NCBI Taxonomy" id="122358"/>
    <lineage>
        <taxon>Bacteria</taxon>
        <taxon>Bacillati</taxon>
        <taxon>Actinomycetota</taxon>
        <taxon>Actinomycetes</taxon>
        <taxon>Micromonosporales</taxon>
        <taxon>Micromonosporaceae</taxon>
        <taxon>Actinoplanes</taxon>
    </lineage>
</organism>
<dbReference type="PANTHER" id="PTHR16320:SF1">
    <property type="entry name" value="SPHINGOMYELINASE DDB_G0288017"/>
    <property type="match status" value="1"/>
</dbReference>
<dbReference type="Gene3D" id="2.100.10.30">
    <property type="entry name" value="Jacalin-like lectin domain"/>
    <property type="match status" value="1"/>
</dbReference>
<dbReference type="SMART" id="SM00915">
    <property type="entry name" value="Jacalin"/>
    <property type="match status" value="1"/>
</dbReference>
<keyword evidence="1" id="KW-0732">Signal</keyword>
<name>A0ABM7LMZ7_9ACTN</name>
<reference evidence="3 4" key="1">
    <citation type="submission" date="2020-08" db="EMBL/GenBank/DDBJ databases">
        <title>Whole genome shotgun sequence of Actinoplanes ianthinogenes NBRC 13996.</title>
        <authorList>
            <person name="Komaki H."/>
            <person name="Tamura T."/>
        </authorList>
    </citation>
    <scope>NUCLEOTIDE SEQUENCE [LARGE SCALE GENOMIC DNA]</scope>
    <source>
        <strain evidence="3 4">NBRC 13996</strain>
    </source>
</reference>
<protein>
    <recommendedName>
        <fullName evidence="2">Jacalin-type lectin domain-containing protein</fullName>
    </recommendedName>
</protein>
<dbReference type="SUPFAM" id="SSF51101">
    <property type="entry name" value="Mannose-binding lectins"/>
    <property type="match status" value="1"/>
</dbReference>
<evidence type="ECO:0000313" key="4">
    <source>
        <dbReference type="Proteomes" id="UP000676967"/>
    </source>
</evidence>
<accession>A0ABM7LMZ7</accession>
<feature type="chain" id="PRO_5047001734" description="Jacalin-type lectin domain-containing protein" evidence="1">
    <location>
        <begin position="19"/>
        <end position="418"/>
    </location>
</feature>
<dbReference type="PANTHER" id="PTHR16320">
    <property type="entry name" value="SPHINGOMYELINASE FAMILY MEMBER"/>
    <property type="match status" value="1"/>
</dbReference>
<dbReference type="Proteomes" id="UP000676967">
    <property type="component" value="Chromosome"/>
</dbReference>
<feature type="signal peptide" evidence="1">
    <location>
        <begin position="1"/>
        <end position="18"/>
    </location>
</feature>
<dbReference type="SUPFAM" id="SSF56219">
    <property type="entry name" value="DNase I-like"/>
    <property type="match status" value="1"/>
</dbReference>
<dbReference type="InterPro" id="IPR038772">
    <property type="entry name" value="Sph/SMPD2-like"/>
</dbReference>
<dbReference type="Pfam" id="PF22669">
    <property type="entry name" value="Exo_endo_phos2"/>
    <property type="match status" value="1"/>
</dbReference>
<dbReference type="PROSITE" id="PS51752">
    <property type="entry name" value="JACALIN_LECTIN"/>
    <property type="match status" value="1"/>
</dbReference>
<gene>
    <name evidence="3" type="ORF">Aiant_13120</name>
</gene>
<dbReference type="InterPro" id="IPR036404">
    <property type="entry name" value="Jacalin-like_lectin_dom_sf"/>
</dbReference>
<evidence type="ECO:0000313" key="3">
    <source>
        <dbReference type="EMBL" id="BCJ40655.1"/>
    </source>
</evidence>
<proteinExistence type="predicted"/>
<dbReference type="EMBL" id="AP023356">
    <property type="protein sequence ID" value="BCJ40655.1"/>
    <property type="molecule type" value="Genomic_DNA"/>
</dbReference>
<sequence>MAIALTAALLAVPASASAAEGGTFKVLSYNIAGLPDILSSAETDRATATTAIGGRLTGYDVIHVQEDFNYHAYLYAADTHAYRTPTSGGAGIGSGLNSLSSYAYDTDDFERTRWTSCQYDSGDCLTPKGFTFSRVRLAEGVYVDFYNLHTNAGTNDGDLASRAANLSQLTSFIGSHSTGNAVVVMGDTNTRYTRSGDTIADFVAANGLTDAWVKLERGGVAPAKGSDPLLCAEDTCEVVDKILYRSSAFVTLTATSYHNEHASFLTGDALMLSDHDPISAGFSWTTNPAYRFSEQFGGPHGDYFTDLGTAGPLPALTMRAGSRVDRIAEHGGTGGTLTSLTLGSGEYVTSAYLCRGVYNSHTRIFYAKFTTNLGHTLAGGTTTADCVTRTAPSGWQIAGFHGRAGDAVDKLGFIYTKR</sequence>
<dbReference type="InterPro" id="IPR036691">
    <property type="entry name" value="Endo/exonu/phosph_ase_sf"/>
</dbReference>
<dbReference type="CDD" id="cd09615">
    <property type="entry name" value="Jacalin_EEP"/>
    <property type="match status" value="1"/>
</dbReference>
<dbReference type="InterPro" id="IPR000300">
    <property type="entry name" value="IPPc"/>
</dbReference>
<evidence type="ECO:0000259" key="2">
    <source>
        <dbReference type="PROSITE" id="PS51752"/>
    </source>
</evidence>
<dbReference type="Pfam" id="PF01419">
    <property type="entry name" value="Jacalin"/>
    <property type="match status" value="1"/>
</dbReference>